<dbReference type="EMBL" id="CAJVPY010013011">
    <property type="protein sequence ID" value="CAG8737932.1"/>
    <property type="molecule type" value="Genomic_DNA"/>
</dbReference>
<feature type="non-terminal residue" evidence="1">
    <location>
        <position position="136"/>
    </location>
</feature>
<sequence length="136" mass="14908">NYVSRSPFGNVRTATWETSTIVLKSIIINACQIDSGIIDEIKNAVNDSKIVPIETTISNNKTIITNAIRLFINEKVSFVSSCIEIKFSLIGLVKLAGTNSTNWVNVFNVSSNAGVYAYGNGLIQVLFAYEGWNNIN</sequence>
<protein>
    <submittedName>
        <fullName evidence="1">25309_t:CDS:1</fullName>
    </submittedName>
</protein>
<feature type="non-terminal residue" evidence="1">
    <location>
        <position position="1"/>
    </location>
</feature>
<accession>A0A9N9IK09</accession>
<evidence type="ECO:0000313" key="2">
    <source>
        <dbReference type="Proteomes" id="UP000789405"/>
    </source>
</evidence>
<reference evidence="1" key="1">
    <citation type="submission" date="2021-06" db="EMBL/GenBank/DDBJ databases">
        <authorList>
            <person name="Kallberg Y."/>
            <person name="Tangrot J."/>
            <person name="Rosling A."/>
        </authorList>
    </citation>
    <scope>NUCLEOTIDE SEQUENCE</scope>
    <source>
        <strain evidence="1">MA453B</strain>
    </source>
</reference>
<evidence type="ECO:0000313" key="1">
    <source>
        <dbReference type="EMBL" id="CAG8737932.1"/>
    </source>
</evidence>
<gene>
    <name evidence="1" type="ORF">DERYTH_LOCUS15729</name>
</gene>
<dbReference type="AlphaFoldDB" id="A0A9N9IK09"/>
<organism evidence="1 2">
    <name type="scientific">Dentiscutata erythropus</name>
    <dbReference type="NCBI Taxonomy" id="1348616"/>
    <lineage>
        <taxon>Eukaryota</taxon>
        <taxon>Fungi</taxon>
        <taxon>Fungi incertae sedis</taxon>
        <taxon>Mucoromycota</taxon>
        <taxon>Glomeromycotina</taxon>
        <taxon>Glomeromycetes</taxon>
        <taxon>Diversisporales</taxon>
        <taxon>Gigasporaceae</taxon>
        <taxon>Dentiscutata</taxon>
    </lineage>
</organism>
<name>A0A9N9IK09_9GLOM</name>
<keyword evidence="2" id="KW-1185">Reference proteome</keyword>
<dbReference type="Proteomes" id="UP000789405">
    <property type="component" value="Unassembled WGS sequence"/>
</dbReference>
<proteinExistence type="predicted"/>
<comment type="caution">
    <text evidence="1">The sequence shown here is derived from an EMBL/GenBank/DDBJ whole genome shotgun (WGS) entry which is preliminary data.</text>
</comment>